<dbReference type="SMART" id="SM00458">
    <property type="entry name" value="RICIN"/>
    <property type="match status" value="1"/>
</dbReference>
<dbReference type="Pfam" id="PF03422">
    <property type="entry name" value="CBM_6"/>
    <property type="match status" value="1"/>
</dbReference>
<dbReference type="Gene3D" id="3.40.50.880">
    <property type="match status" value="1"/>
</dbReference>
<proteinExistence type="predicted"/>
<dbReference type="InterPro" id="IPR010496">
    <property type="entry name" value="AL/BT2_dom"/>
</dbReference>
<evidence type="ECO:0000256" key="2">
    <source>
        <dbReference type="SAM" id="SignalP"/>
    </source>
</evidence>
<dbReference type="Proteomes" id="UP000198707">
    <property type="component" value="Unassembled WGS sequence"/>
</dbReference>
<dbReference type="Gene3D" id="2.60.120.560">
    <property type="entry name" value="Exo-inulinase, domain 1"/>
    <property type="match status" value="1"/>
</dbReference>
<dbReference type="SMART" id="SM00606">
    <property type="entry name" value="CBD_IV"/>
    <property type="match status" value="1"/>
</dbReference>
<feature type="signal peptide" evidence="2">
    <location>
        <begin position="1"/>
        <end position="30"/>
    </location>
</feature>
<sequence length="705" mass="73542">MRRLLRSTIGLATTALAVLACTTAATPASAADTPYDVLVFSKTAGFRHDSIAVGTQAIRDLGAANSFTVTATEDAAAFTTGNLAQYETVIFLNTTGDVLNASQQTAFESYIGSGGGFVGVHSAADTEYGWSFYGNLVGAYFRSHPAIQQANVRVEDRAHAATAHLPQTWTRTDEWYDYQASARPGARVLASLDESTYSGGVMGADHPIAWCKTYSGGRSFYTGGGHTQASYAEPAFRAHLLGGIRYAAGRTKADCRAETGYTTLYNGSTTGWSQAGPGSFTNSDATLTSVGGMGLYWYSAKQFTNYSLKLDWRLAGDDNSGVFIGFPPSSDPNSAVSNGYEVQIDATDTADRTTGSVYGFKSADLAARDAALNPPGEWNTYELLVEGERLQVFLNGSKINDFTNPDPVRSLAGHIGIQNHGTGDDASFRNIRIKELGGTNPPPGGNTTVQAEAFSSASGVTAVGKTGANGGQTLGYIEPGDWAAYNNLDLTGVTSLRARIVSGGPGGTIQLRTGSTTGTVLGSVAVPNTGGWNNFADVTTNLSNVPSGTRNVYLTFTGSGSGLFDVDDFTLVRGSSGGGGTGPITGLAGKCLDVRNAATADGTQIQIYTCNGSAAQTWSVTPNSTIRALGKCLDVSNGGSADGTKIQLWTCNGGGAQNWSAQSNGTLRNPQSGKCLDVSNNSSADGQAVHLWTCHTNANQRWILP</sequence>
<feature type="domain" description="CBM6" evidence="3">
    <location>
        <begin position="447"/>
        <end position="572"/>
    </location>
</feature>
<dbReference type="GO" id="GO:0016787">
    <property type="term" value="F:hydrolase activity"/>
    <property type="evidence" value="ECO:0007669"/>
    <property type="project" value="InterPro"/>
</dbReference>
<dbReference type="GO" id="GO:0030246">
    <property type="term" value="F:carbohydrate binding"/>
    <property type="evidence" value="ECO:0007669"/>
    <property type="project" value="InterPro"/>
</dbReference>
<keyword evidence="4" id="KW-0808">Transferase</keyword>
<dbReference type="InterPro" id="IPR008979">
    <property type="entry name" value="Galactose-bd-like_sf"/>
</dbReference>
<dbReference type="InterPro" id="IPR000772">
    <property type="entry name" value="Ricin_B_lectin"/>
</dbReference>
<dbReference type="SUPFAM" id="SSF50370">
    <property type="entry name" value="Ricin B-like lectins"/>
    <property type="match status" value="1"/>
</dbReference>
<organism evidence="4 5">
    <name type="scientific">Micromonospora phaseoli</name>
    <dbReference type="NCBI Taxonomy" id="1144548"/>
    <lineage>
        <taxon>Bacteria</taxon>
        <taxon>Bacillati</taxon>
        <taxon>Actinomycetota</taxon>
        <taxon>Actinomycetes</taxon>
        <taxon>Micromonosporales</taxon>
        <taxon>Micromonosporaceae</taxon>
        <taxon>Micromonospora</taxon>
    </lineage>
</organism>
<dbReference type="CDD" id="cd04084">
    <property type="entry name" value="CBM6_xylanase-like"/>
    <property type="match status" value="1"/>
</dbReference>
<dbReference type="Pfam" id="PF06283">
    <property type="entry name" value="ThuA"/>
    <property type="match status" value="1"/>
</dbReference>
<evidence type="ECO:0000313" key="4">
    <source>
        <dbReference type="EMBL" id="SEJ88184.1"/>
    </source>
</evidence>
<dbReference type="OrthoDB" id="9816308at2"/>
<dbReference type="PROSITE" id="PS51175">
    <property type="entry name" value="CBM6"/>
    <property type="match status" value="1"/>
</dbReference>
<dbReference type="Pfam" id="PF00652">
    <property type="entry name" value="Ricin_B_lectin"/>
    <property type="match status" value="1"/>
</dbReference>
<dbReference type="SUPFAM" id="SSF52317">
    <property type="entry name" value="Class I glutamine amidotransferase-like"/>
    <property type="match status" value="1"/>
</dbReference>
<accession>A0A1H7CFZ8</accession>
<keyword evidence="1 2" id="KW-0732">Signal</keyword>
<evidence type="ECO:0000259" key="3">
    <source>
        <dbReference type="PROSITE" id="PS51175"/>
    </source>
</evidence>
<dbReference type="InterPro" id="IPR029062">
    <property type="entry name" value="Class_I_gatase-like"/>
</dbReference>
<dbReference type="InterPro" id="IPR005084">
    <property type="entry name" value="CBM6"/>
</dbReference>
<dbReference type="Pfam" id="PF06439">
    <property type="entry name" value="3keto-disac_hyd"/>
    <property type="match status" value="1"/>
</dbReference>
<dbReference type="InterPro" id="IPR006584">
    <property type="entry name" value="Cellulose-bd_IV"/>
</dbReference>
<dbReference type="EMBL" id="FNYV01000009">
    <property type="protein sequence ID" value="SEJ88184.1"/>
    <property type="molecule type" value="Genomic_DNA"/>
</dbReference>
<dbReference type="GO" id="GO:0016740">
    <property type="term" value="F:transferase activity"/>
    <property type="evidence" value="ECO:0007669"/>
    <property type="project" value="UniProtKB-KW"/>
</dbReference>
<protein>
    <submittedName>
        <fullName evidence="4">Type 1 glutamine amidotransferase (GATase1)</fullName>
    </submittedName>
</protein>
<dbReference type="PROSITE" id="PS51257">
    <property type="entry name" value="PROKAR_LIPOPROTEIN"/>
    <property type="match status" value="1"/>
</dbReference>
<dbReference type="SUPFAM" id="SSF49785">
    <property type="entry name" value="Galactose-binding domain-like"/>
    <property type="match status" value="1"/>
</dbReference>
<dbReference type="CDD" id="cd23451">
    <property type="entry name" value="beta-trefoil_Ricin_laminarinase"/>
    <property type="match status" value="1"/>
</dbReference>
<feature type="chain" id="PRO_5011679934" evidence="2">
    <location>
        <begin position="31"/>
        <end position="705"/>
    </location>
</feature>
<dbReference type="InterPro" id="IPR029010">
    <property type="entry name" value="ThuA-like"/>
</dbReference>
<gene>
    <name evidence="4" type="ORF">SAMN05443287_109131</name>
</gene>
<keyword evidence="4" id="KW-0315">Glutamine amidotransferase</keyword>
<dbReference type="Gene3D" id="2.60.120.260">
    <property type="entry name" value="Galactose-binding domain-like"/>
    <property type="match status" value="1"/>
</dbReference>
<dbReference type="RefSeq" id="WP_092381938.1">
    <property type="nucleotide sequence ID" value="NZ_FNYV01000009.1"/>
</dbReference>
<dbReference type="PROSITE" id="PS50231">
    <property type="entry name" value="RICIN_B_LECTIN"/>
    <property type="match status" value="1"/>
</dbReference>
<keyword evidence="5" id="KW-1185">Reference proteome</keyword>
<dbReference type="STRING" id="1144548.SAMN05443287_109131"/>
<reference evidence="5" key="1">
    <citation type="submission" date="2016-10" db="EMBL/GenBank/DDBJ databases">
        <authorList>
            <person name="Varghese N."/>
            <person name="Submissions S."/>
        </authorList>
    </citation>
    <scope>NUCLEOTIDE SEQUENCE [LARGE SCALE GENOMIC DNA]</scope>
    <source>
        <strain evidence="5">CGMCC 4.7038</strain>
    </source>
</reference>
<evidence type="ECO:0000313" key="5">
    <source>
        <dbReference type="Proteomes" id="UP000198707"/>
    </source>
</evidence>
<evidence type="ECO:0000256" key="1">
    <source>
        <dbReference type="ARBA" id="ARBA00022729"/>
    </source>
</evidence>
<name>A0A1H7CFZ8_9ACTN</name>
<dbReference type="Gene3D" id="2.80.10.50">
    <property type="match status" value="2"/>
</dbReference>
<dbReference type="InterPro" id="IPR035992">
    <property type="entry name" value="Ricin_B-like_lectins"/>
</dbReference>
<dbReference type="PANTHER" id="PTHR40469:SF2">
    <property type="entry name" value="GALACTOSE-BINDING DOMAIN-LIKE SUPERFAMILY PROTEIN"/>
    <property type="match status" value="1"/>
</dbReference>
<dbReference type="AlphaFoldDB" id="A0A1H7CFZ8"/>
<dbReference type="PANTHER" id="PTHR40469">
    <property type="entry name" value="SECRETED GLYCOSYL HYDROLASE"/>
    <property type="match status" value="1"/>
</dbReference>